<evidence type="ECO:0000313" key="13">
    <source>
        <dbReference type="Proteomes" id="UP001596411"/>
    </source>
</evidence>
<name>A0ABW2EWI9_9GAMM</name>
<dbReference type="SUPFAM" id="SSF48317">
    <property type="entry name" value="Acid phosphatase/Vanadium-dependent haloperoxidase"/>
    <property type="match status" value="1"/>
</dbReference>
<keyword evidence="13" id="KW-1185">Reference proteome</keyword>
<reference evidence="13" key="1">
    <citation type="journal article" date="2019" name="Int. J. Syst. Evol. Microbiol.">
        <title>The Global Catalogue of Microorganisms (GCM) 10K type strain sequencing project: providing services to taxonomists for standard genome sequencing and annotation.</title>
        <authorList>
            <consortium name="The Broad Institute Genomics Platform"/>
            <consortium name="The Broad Institute Genome Sequencing Center for Infectious Disease"/>
            <person name="Wu L."/>
            <person name="Ma J."/>
        </authorList>
    </citation>
    <scope>NUCLEOTIDE SEQUENCE [LARGE SCALE GENOMIC DNA]</scope>
    <source>
        <strain evidence="13">CGMCC 1.13666</strain>
    </source>
</reference>
<keyword evidence="6 10" id="KW-1133">Transmembrane helix</keyword>
<dbReference type="EC" id="3.6.1.27" evidence="2"/>
<evidence type="ECO:0000256" key="7">
    <source>
        <dbReference type="ARBA" id="ARBA00023136"/>
    </source>
</evidence>
<dbReference type="Gene3D" id="1.20.144.10">
    <property type="entry name" value="Phosphatidic acid phosphatase type 2/haloperoxidase"/>
    <property type="match status" value="1"/>
</dbReference>
<evidence type="ECO:0000256" key="6">
    <source>
        <dbReference type="ARBA" id="ARBA00022989"/>
    </source>
</evidence>
<dbReference type="Proteomes" id="UP001596411">
    <property type="component" value="Unassembled WGS sequence"/>
</dbReference>
<evidence type="ECO:0000256" key="9">
    <source>
        <dbReference type="ARBA" id="ARBA00047594"/>
    </source>
</evidence>
<dbReference type="PANTHER" id="PTHR14969">
    <property type="entry name" value="SPHINGOSINE-1-PHOSPHATE PHOSPHOHYDROLASE"/>
    <property type="match status" value="1"/>
</dbReference>
<evidence type="ECO:0000256" key="8">
    <source>
        <dbReference type="ARBA" id="ARBA00032707"/>
    </source>
</evidence>
<evidence type="ECO:0000259" key="11">
    <source>
        <dbReference type="SMART" id="SM00014"/>
    </source>
</evidence>
<evidence type="ECO:0000256" key="2">
    <source>
        <dbReference type="ARBA" id="ARBA00012374"/>
    </source>
</evidence>
<evidence type="ECO:0000313" key="12">
    <source>
        <dbReference type="EMBL" id="MFC7090067.1"/>
    </source>
</evidence>
<keyword evidence="7 10" id="KW-0472">Membrane</keyword>
<keyword evidence="5" id="KW-0378">Hydrolase</keyword>
<evidence type="ECO:0000256" key="3">
    <source>
        <dbReference type="ARBA" id="ARBA00022475"/>
    </source>
</evidence>
<dbReference type="CDD" id="cd01610">
    <property type="entry name" value="PAP2_like"/>
    <property type="match status" value="1"/>
</dbReference>
<proteinExistence type="predicted"/>
<gene>
    <name evidence="12" type="ORF">ACFQH5_10975</name>
</gene>
<protein>
    <recommendedName>
        <fullName evidence="2">undecaprenyl-diphosphate phosphatase</fullName>
        <ecNumber evidence="2">3.6.1.27</ecNumber>
    </recommendedName>
    <alternativeName>
        <fullName evidence="8">Undecaprenyl pyrophosphate phosphatase</fullName>
    </alternativeName>
</protein>
<accession>A0ABW2EWI9</accession>
<feature type="transmembrane region" description="Helical" evidence="10">
    <location>
        <begin position="67"/>
        <end position="85"/>
    </location>
</feature>
<dbReference type="Pfam" id="PF01569">
    <property type="entry name" value="PAP2"/>
    <property type="match status" value="1"/>
</dbReference>
<dbReference type="InterPro" id="IPR000326">
    <property type="entry name" value="PAP2/HPO"/>
</dbReference>
<feature type="transmembrane region" description="Helical" evidence="10">
    <location>
        <begin position="134"/>
        <end position="155"/>
    </location>
</feature>
<comment type="subcellular location">
    <subcellularLocation>
        <location evidence="1">Cell membrane</location>
        <topology evidence="1">Multi-pass membrane protein</topology>
    </subcellularLocation>
</comment>
<dbReference type="EMBL" id="JBHSZP010000016">
    <property type="protein sequence ID" value="MFC7090067.1"/>
    <property type="molecule type" value="Genomic_DNA"/>
</dbReference>
<feature type="transmembrane region" description="Helical" evidence="10">
    <location>
        <begin position="161"/>
        <end position="179"/>
    </location>
</feature>
<evidence type="ECO:0000256" key="10">
    <source>
        <dbReference type="SAM" id="Phobius"/>
    </source>
</evidence>
<evidence type="ECO:0000256" key="5">
    <source>
        <dbReference type="ARBA" id="ARBA00022801"/>
    </source>
</evidence>
<comment type="caution">
    <text evidence="12">The sequence shown here is derived from an EMBL/GenBank/DDBJ whole genome shotgun (WGS) entry which is preliminary data.</text>
</comment>
<dbReference type="RefSeq" id="WP_379729811.1">
    <property type="nucleotide sequence ID" value="NZ_BAAADR010000010.1"/>
</dbReference>
<dbReference type="PANTHER" id="PTHR14969:SF62">
    <property type="entry name" value="DECAPRENYLPHOSPHORYL-5-PHOSPHORIBOSE PHOSPHATASE RV3807C-RELATED"/>
    <property type="match status" value="1"/>
</dbReference>
<evidence type="ECO:0000256" key="1">
    <source>
        <dbReference type="ARBA" id="ARBA00004651"/>
    </source>
</evidence>
<keyword evidence="4 10" id="KW-0812">Transmembrane</keyword>
<feature type="domain" description="Phosphatidic acid phosphatase type 2/haloperoxidase" evidence="11">
    <location>
        <begin position="67"/>
        <end position="176"/>
    </location>
</feature>
<evidence type="ECO:0000256" key="4">
    <source>
        <dbReference type="ARBA" id="ARBA00022692"/>
    </source>
</evidence>
<organism evidence="12 13">
    <name type="scientific">Halomonas salifodinae</name>
    <dbReference type="NCBI Taxonomy" id="438745"/>
    <lineage>
        <taxon>Bacteria</taxon>
        <taxon>Pseudomonadati</taxon>
        <taxon>Pseudomonadota</taxon>
        <taxon>Gammaproteobacteria</taxon>
        <taxon>Oceanospirillales</taxon>
        <taxon>Halomonadaceae</taxon>
        <taxon>Halomonas</taxon>
    </lineage>
</organism>
<comment type="catalytic activity">
    <reaction evidence="9">
        <text>di-trans,octa-cis-undecaprenyl diphosphate + H2O = di-trans,octa-cis-undecaprenyl phosphate + phosphate + H(+)</text>
        <dbReference type="Rhea" id="RHEA:28094"/>
        <dbReference type="ChEBI" id="CHEBI:15377"/>
        <dbReference type="ChEBI" id="CHEBI:15378"/>
        <dbReference type="ChEBI" id="CHEBI:43474"/>
        <dbReference type="ChEBI" id="CHEBI:58405"/>
        <dbReference type="ChEBI" id="CHEBI:60392"/>
        <dbReference type="EC" id="3.6.1.27"/>
    </reaction>
</comment>
<keyword evidence="3" id="KW-1003">Cell membrane</keyword>
<dbReference type="SMART" id="SM00014">
    <property type="entry name" value="acidPPc"/>
    <property type="match status" value="1"/>
</dbReference>
<dbReference type="InterPro" id="IPR036938">
    <property type="entry name" value="PAP2/HPO_sf"/>
</dbReference>
<sequence length="188" mass="20797">MTPRTPALFRRLDLLEWSLCHRLAVATSAAPLPLGLLRLASRVGDWPAWVLLIALQPLLHGALGWRLMLHFSLTALVAVSLYRLIKTRLCRERPSITFRAIPCREPPRDRYSFPSGHTLHAVIFSLLTAATQPWLLLLVLPLALLIALSRVGLGLHYISDVIGGALLGLTIGLISLYWLPVTTQALAH</sequence>